<reference evidence="1" key="2">
    <citation type="journal article" date="2022" name="New Phytol.">
        <title>Evolutionary transition to the ectomycorrhizal habit in the genomes of a hyperdiverse lineage of mushroom-forming fungi.</title>
        <authorList>
            <person name="Looney B."/>
            <person name="Miyauchi S."/>
            <person name="Morin E."/>
            <person name="Drula E."/>
            <person name="Courty P.E."/>
            <person name="Kohler A."/>
            <person name="Kuo A."/>
            <person name="LaButti K."/>
            <person name="Pangilinan J."/>
            <person name="Lipzen A."/>
            <person name="Riley R."/>
            <person name="Andreopoulos W."/>
            <person name="He G."/>
            <person name="Johnson J."/>
            <person name="Nolan M."/>
            <person name="Tritt A."/>
            <person name="Barry K.W."/>
            <person name="Grigoriev I.V."/>
            <person name="Nagy L.G."/>
            <person name="Hibbett D."/>
            <person name="Henrissat B."/>
            <person name="Matheny P.B."/>
            <person name="Labbe J."/>
            <person name="Martin F.M."/>
        </authorList>
    </citation>
    <scope>NUCLEOTIDE SEQUENCE</scope>
    <source>
        <strain evidence="1">FP105234-sp</strain>
    </source>
</reference>
<evidence type="ECO:0000313" key="1">
    <source>
        <dbReference type="EMBL" id="KAI0047250.1"/>
    </source>
</evidence>
<protein>
    <submittedName>
        <fullName evidence="1">Uncharacterized protein</fullName>
    </submittedName>
</protein>
<dbReference type="Proteomes" id="UP000814033">
    <property type="component" value="Unassembled WGS sequence"/>
</dbReference>
<name>A0ACB8RUG8_9AGAM</name>
<dbReference type="EMBL" id="MU275908">
    <property type="protein sequence ID" value="KAI0047250.1"/>
    <property type="molecule type" value="Genomic_DNA"/>
</dbReference>
<organism evidence="1 2">
    <name type="scientific">Auriscalpium vulgare</name>
    <dbReference type="NCBI Taxonomy" id="40419"/>
    <lineage>
        <taxon>Eukaryota</taxon>
        <taxon>Fungi</taxon>
        <taxon>Dikarya</taxon>
        <taxon>Basidiomycota</taxon>
        <taxon>Agaricomycotina</taxon>
        <taxon>Agaricomycetes</taxon>
        <taxon>Russulales</taxon>
        <taxon>Auriscalpiaceae</taxon>
        <taxon>Auriscalpium</taxon>
    </lineage>
</organism>
<comment type="caution">
    <text evidence="1">The sequence shown here is derived from an EMBL/GenBank/DDBJ whole genome shotgun (WGS) entry which is preliminary data.</text>
</comment>
<keyword evidence="2" id="KW-1185">Reference proteome</keyword>
<reference evidence="1" key="1">
    <citation type="submission" date="2021-02" db="EMBL/GenBank/DDBJ databases">
        <authorList>
            <consortium name="DOE Joint Genome Institute"/>
            <person name="Ahrendt S."/>
            <person name="Looney B.P."/>
            <person name="Miyauchi S."/>
            <person name="Morin E."/>
            <person name="Drula E."/>
            <person name="Courty P.E."/>
            <person name="Chicoki N."/>
            <person name="Fauchery L."/>
            <person name="Kohler A."/>
            <person name="Kuo A."/>
            <person name="Labutti K."/>
            <person name="Pangilinan J."/>
            <person name="Lipzen A."/>
            <person name="Riley R."/>
            <person name="Andreopoulos W."/>
            <person name="He G."/>
            <person name="Johnson J."/>
            <person name="Barry K.W."/>
            <person name="Grigoriev I.V."/>
            <person name="Nagy L."/>
            <person name="Hibbett D."/>
            <person name="Henrissat B."/>
            <person name="Matheny P.B."/>
            <person name="Labbe J."/>
            <person name="Martin F."/>
        </authorList>
    </citation>
    <scope>NUCLEOTIDE SEQUENCE</scope>
    <source>
        <strain evidence="1">FP105234-sp</strain>
    </source>
</reference>
<evidence type="ECO:0000313" key="2">
    <source>
        <dbReference type="Proteomes" id="UP000814033"/>
    </source>
</evidence>
<gene>
    <name evidence="1" type="ORF">FA95DRAFT_1559316</name>
</gene>
<proteinExistence type="predicted"/>
<accession>A0ACB8RUG8</accession>
<sequence>MPFDLSESSDADIRMSYQSIIQEGSLNWLLLSYGKVRFPALSVLRSPLETRRQWSAGLKLVAAGSQGLNELKEHVTSDEVHFAFVREHVDGENFLVIVAYIPDKISGLRRARALVTSRTVQSWFKAHQGILTISHMDRLNPSSVMAAVRSPSTGGRDSRSPSRTPPPAPVHSAAPTSPSPLVSRAFSSPPNTEKALPHAPYPSVDLVRRVQSDSPPVSRFLPPEERARRRQSMQRRAVIEEREAMRAEADRQAHIKAQKAEILRRSEEEDARRRASLEEELQRRNLTRAQREAEEREAEAERVRQKEEKRRHDAERRQAEQRRIEEWRAEEEHRVEELARQEALFQELAAERLKDASAEAVREKKEKVRAGTQVLMSGWVTMQAAPSLVWKRRYFQLTSTSMKLYKSEKDMSHPLEDLNLRNALSAVNEWYEGFEDLRAIPHSFGIVFRDGKESLSMYTDSDHEKYALMGFLLTYT</sequence>